<dbReference type="InterPro" id="IPR000923">
    <property type="entry name" value="BlueCu_1"/>
</dbReference>
<feature type="signal peptide" evidence="4">
    <location>
        <begin position="1"/>
        <end position="18"/>
    </location>
</feature>
<dbReference type="InterPro" id="IPR026444">
    <property type="entry name" value="Secre_tail"/>
</dbReference>
<dbReference type="EMBL" id="CP122379">
    <property type="protein sequence ID" value="WGF92432.1"/>
    <property type="molecule type" value="Genomic_DNA"/>
</dbReference>
<dbReference type="Proteomes" id="UP001238523">
    <property type="component" value="Chromosome"/>
</dbReference>
<keyword evidence="3" id="KW-0186">Copper</keyword>
<accession>A0ABY8KTQ6</accession>
<dbReference type="PANTHER" id="PTHR36507">
    <property type="entry name" value="BLL1555 PROTEIN"/>
    <property type="match status" value="1"/>
</dbReference>
<dbReference type="InterPro" id="IPR052721">
    <property type="entry name" value="ET_Amicyanin"/>
</dbReference>
<reference evidence="7 8" key="1">
    <citation type="submission" date="2023-04" db="EMBL/GenBank/DDBJ databases">
        <title>Taxonomic identification of the Arctic strain Aequorivita sp. nov. and transcriptomic analysis in response to temperature stress.</title>
        <authorList>
            <person name="Liu W."/>
            <person name="Cong B."/>
            <person name="Lin J."/>
        </authorList>
    </citation>
    <scope>NUCLEOTIDE SEQUENCE [LARGE SCALE GENOMIC DNA]</scope>
    <source>
        <strain evidence="7 8">Ant34-E75</strain>
    </source>
</reference>
<name>A0ABY8KTQ6_9FLAO</name>
<dbReference type="SUPFAM" id="SSF49503">
    <property type="entry name" value="Cupredoxins"/>
    <property type="match status" value="1"/>
</dbReference>
<feature type="domain" description="Secretion system C-terminal sorting" evidence="6">
    <location>
        <begin position="123"/>
        <end position="194"/>
    </location>
</feature>
<keyword evidence="2 4" id="KW-0732">Signal</keyword>
<keyword evidence="1" id="KW-0479">Metal-binding</keyword>
<dbReference type="Gene3D" id="2.60.40.420">
    <property type="entry name" value="Cupredoxins - blue copper proteins"/>
    <property type="match status" value="1"/>
</dbReference>
<feature type="chain" id="PRO_5046880950" evidence="4">
    <location>
        <begin position="19"/>
        <end position="196"/>
    </location>
</feature>
<protein>
    <submittedName>
        <fullName evidence="7">T9SS type A sorting domain-containing protein</fullName>
    </submittedName>
</protein>
<evidence type="ECO:0000259" key="6">
    <source>
        <dbReference type="Pfam" id="PF18962"/>
    </source>
</evidence>
<feature type="domain" description="Blue (type 1) copper" evidence="5">
    <location>
        <begin position="35"/>
        <end position="107"/>
    </location>
</feature>
<evidence type="ECO:0000313" key="7">
    <source>
        <dbReference type="EMBL" id="WGF92432.1"/>
    </source>
</evidence>
<evidence type="ECO:0000256" key="4">
    <source>
        <dbReference type="SAM" id="SignalP"/>
    </source>
</evidence>
<organism evidence="7 8">
    <name type="scientific">Aequorivita marisscotiae</name>
    <dbReference type="NCBI Taxonomy" id="3040348"/>
    <lineage>
        <taxon>Bacteria</taxon>
        <taxon>Pseudomonadati</taxon>
        <taxon>Bacteroidota</taxon>
        <taxon>Flavobacteriia</taxon>
        <taxon>Flavobacteriales</taxon>
        <taxon>Flavobacteriaceae</taxon>
        <taxon>Aequorivita</taxon>
    </lineage>
</organism>
<dbReference type="Gene3D" id="2.60.40.3080">
    <property type="match status" value="1"/>
</dbReference>
<evidence type="ECO:0000256" key="2">
    <source>
        <dbReference type="ARBA" id="ARBA00022729"/>
    </source>
</evidence>
<dbReference type="NCBIfam" id="TIGR04183">
    <property type="entry name" value="Por_Secre_tail"/>
    <property type="match status" value="1"/>
</dbReference>
<dbReference type="PANTHER" id="PTHR36507:SF1">
    <property type="entry name" value="BLL1555 PROTEIN"/>
    <property type="match status" value="1"/>
</dbReference>
<evidence type="ECO:0000259" key="5">
    <source>
        <dbReference type="Pfam" id="PF00127"/>
    </source>
</evidence>
<dbReference type="Pfam" id="PF18962">
    <property type="entry name" value="Por_Secre_tail"/>
    <property type="match status" value="1"/>
</dbReference>
<dbReference type="Pfam" id="PF00127">
    <property type="entry name" value="Copper-bind"/>
    <property type="match status" value="1"/>
</dbReference>
<evidence type="ECO:0000256" key="3">
    <source>
        <dbReference type="ARBA" id="ARBA00023008"/>
    </source>
</evidence>
<dbReference type="RefSeq" id="WP_279448382.1">
    <property type="nucleotide sequence ID" value="NZ_CP122379.1"/>
</dbReference>
<proteinExistence type="predicted"/>
<sequence>METKLLLLALIGVFSVNAQNTYNLDWVMGIGSSVDLTIDQGDTVIWTWGDNAPHTVENEVGNSVETFNSGVISGMGETYAYTFTEVGDNRYFCGIHGANNMSGTITVREVLGVEDNNLSSISIYPNPSSSVINLEIPHNIQSGQITVYDVLGKQIYSDEFISNPRISINIANWSQGNYFLKVVSGEYTITERFIKN</sequence>
<keyword evidence="8" id="KW-1185">Reference proteome</keyword>
<evidence type="ECO:0000313" key="8">
    <source>
        <dbReference type="Proteomes" id="UP001238523"/>
    </source>
</evidence>
<evidence type="ECO:0000256" key="1">
    <source>
        <dbReference type="ARBA" id="ARBA00022723"/>
    </source>
</evidence>
<gene>
    <name evidence="7" type="ORF">QCQ61_14650</name>
</gene>
<dbReference type="InterPro" id="IPR008972">
    <property type="entry name" value="Cupredoxin"/>
</dbReference>